<evidence type="ECO:0000313" key="3">
    <source>
        <dbReference type="EMBL" id="CDZ96997.1"/>
    </source>
</evidence>
<sequence>MIESLQSNNQALQSKNQALLDHTKELQELISELRKENKGSKTASCVPTYQTDFQGGIVSSQRRGNGRTEAEQIHRGANIDMGVGKDGSPREWQAETFLGDKNHIPSSSCSSSPLIPSNGGSSPEMSFAFNPAEPCLQPISENHLWTDPYELDEFQLYSSNHHDQLDCHLKYPISTLDEESTMQTQSFDDWYSLGSDQRSSEYPSGLIPSLFNRNTIPALTTSVTTLSGSSYTGEDCRSNEPTYALPLRQIHSKTSIDTSTISRAISRYMTEFEYSKNILGLSQMEPSANFENNQHLGRSANDEMSTSTTMSFGLMSPPTQDRAPAPVPMKVVYAPKGFISFWISISIRLSDYVFHSTFRR</sequence>
<feature type="coiled-coil region" evidence="1">
    <location>
        <begin position="2"/>
        <end position="36"/>
    </location>
</feature>
<accession>A0A0F7SJ34</accession>
<organism evidence="3">
    <name type="scientific">Phaffia rhodozyma</name>
    <name type="common">Yeast</name>
    <name type="synonym">Xanthophyllomyces dendrorhous</name>
    <dbReference type="NCBI Taxonomy" id="264483"/>
    <lineage>
        <taxon>Eukaryota</taxon>
        <taxon>Fungi</taxon>
        <taxon>Dikarya</taxon>
        <taxon>Basidiomycota</taxon>
        <taxon>Agaricomycotina</taxon>
        <taxon>Tremellomycetes</taxon>
        <taxon>Cystofilobasidiales</taxon>
        <taxon>Mrakiaceae</taxon>
        <taxon>Phaffia</taxon>
    </lineage>
</organism>
<reference evidence="3" key="1">
    <citation type="submission" date="2014-08" db="EMBL/GenBank/DDBJ databases">
        <authorList>
            <person name="Sharma Rahul"/>
            <person name="Thines Marco"/>
        </authorList>
    </citation>
    <scope>NUCLEOTIDE SEQUENCE</scope>
</reference>
<evidence type="ECO:0000256" key="2">
    <source>
        <dbReference type="SAM" id="MobiDB-lite"/>
    </source>
</evidence>
<dbReference type="AlphaFoldDB" id="A0A0F7SJ34"/>
<feature type="compositionally biased region" description="Low complexity" evidence="2">
    <location>
        <begin position="105"/>
        <end position="117"/>
    </location>
</feature>
<feature type="region of interest" description="Disordered" evidence="2">
    <location>
        <begin position="291"/>
        <end position="321"/>
    </location>
</feature>
<evidence type="ECO:0000256" key="1">
    <source>
        <dbReference type="SAM" id="Coils"/>
    </source>
</evidence>
<keyword evidence="1" id="KW-0175">Coiled coil</keyword>
<name>A0A0F7SJ34_PHARH</name>
<protein>
    <submittedName>
        <fullName evidence="3">Uncharacterized protein</fullName>
    </submittedName>
</protein>
<feature type="region of interest" description="Disordered" evidence="2">
    <location>
        <begin position="103"/>
        <end position="122"/>
    </location>
</feature>
<feature type="compositionally biased region" description="Polar residues" evidence="2">
    <location>
        <begin position="291"/>
        <end position="311"/>
    </location>
</feature>
<dbReference type="EMBL" id="LN483167">
    <property type="protein sequence ID" value="CDZ96997.1"/>
    <property type="molecule type" value="Genomic_DNA"/>
</dbReference>
<proteinExistence type="predicted"/>